<name>A0AAV2ACU7_9ARAC</name>
<reference evidence="1 2" key="1">
    <citation type="submission" date="2024-04" db="EMBL/GenBank/DDBJ databases">
        <authorList>
            <person name="Rising A."/>
            <person name="Reimegard J."/>
            <person name="Sonavane S."/>
            <person name="Akerstrom W."/>
            <person name="Nylinder S."/>
            <person name="Hedman E."/>
            <person name="Kallberg Y."/>
        </authorList>
    </citation>
    <scope>NUCLEOTIDE SEQUENCE [LARGE SCALE GENOMIC DNA]</scope>
</reference>
<sequence length="19" mass="2166">MFVKCATKDFQGLIPLKII</sequence>
<accession>A0AAV2ACU7</accession>
<protein>
    <submittedName>
        <fullName evidence="1">Uncharacterized protein</fullName>
    </submittedName>
</protein>
<evidence type="ECO:0000313" key="1">
    <source>
        <dbReference type="EMBL" id="CAL1281391.1"/>
    </source>
</evidence>
<evidence type="ECO:0000313" key="2">
    <source>
        <dbReference type="Proteomes" id="UP001497382"/>
    </source>
</evidence>
<dbReference type="AlphaFoldDB" id="A0AAV2ACU7"/>
<organism evidence="1 2">
    <name type="scientific">Larinioides sclopetarius</name>
    <dbReference type="NCBI Taxonomy" id="280406"/>
    <lineage>
        <taxon>Eukaryota</taxon>
        <taxon>Metazoa</taxon>
        <taxon>Ecdysozoa</taxon>
        <taxon>Arthropoda</taxon>
        <taxon>Chelicerata</taxon>
        <taxon>Arachnida</taxon>
        <taxon>Araneae</taxon>
        <taxon>Araneomorphae</taxon>
        <taxon>Entelegynae</taxon>
        <taxon>Araneoidea</taxon>
        <taxon>Araneidae</taxon>
        <taxon>Larinioides</taxon>
    </lineage>
</organism>
<gene>
    <name evidence="1" type="ORF">LARSCL_LOCUS11536</name>
</gene>
<dbReference type="EMBL" id="CAXIEN010000142">
    <property type="protein sequence ID" value="CAL1281391.1"/>
    <property type="molecule type" value="Genomic_DNA"/>
</dbReference>
<proteinExistence type="predicted"/>
<keyword evidence="2" id="KW-1185">Reference proteome</keyword>
<comment type="caution">
    <text evidence="1">The sequence shown here is derived from an EMBL/GenBank/DDBJ whole genome shotgun (WGS) entry which is preliminary data.</text>
</comment>
<dbReference type="Proteomes" id="UP001497382">
    <property type="component" value="Unassembled WGS sequence"/>
</dbReference>